<name>A0AAD9EDT2_9PEZI</name>
<dbReference type="Proteomes" id="UP001243330">
    <property type="component" value="Unassembled WGS sequence"/>
</dbReference>
<accession>A0AAD9EDT2</accession>
<reference evidence="2" key="1">
    <citation type="submission" date="2023-01" db="EMBL/GenBank/DDBJ databases">
        <title>Colletotrichum chrysophilum M932 genome sequence.</title>
        <authorList>
            <person name="Baroncelli R."/>
        </authorList>
    </citation>
    <scope>NUCLEOTIDE SEQUENCE</scope>
    <source>
        <strain evidence="2">M932</strain>
    </source>
</reference>
<dbReference type="AlphaFoldDB" id="A0AAD9EDT2"/>
<feature type="signal peptide" evidence="1">
    <location>
        <begin position="1"/>
        <end position="18"/>
    </location>
</feature>
<evidence type="ECO:0000313" key="2">
    <source>
        <dbReference type="EMBL" id="KAK1847529.1"/>
    </source>
</evidence>
<proteinExistence type="predicted"/>
<evidence type="ECO:0000313" key="3">
    <source>
        <dbReference type="Proteomes" id="UP001243330"/>
    </source>
</evidence>
<gene>
    <name evidence="2" type="ORF">CCHR01_09808</name>
</gene>
<dbReference type="EMBL" id="JAQOWY010000199">
    <property type="protein sequence ID" value="KAK1847529.1"/>
    <property type="molecule type" value="Genomic_DNA"/>
</dbReference>
<organism evidence="2 3">
    <name type="scientific">Colletotrichum chrysophilum</name>
    <dbReference type="NCBI Taxonomy" id="1836956"/>
    <lineage>
        <taxon>Eukaryota</taxon>
        <taxon>Fungi</taxon>
        <taxon>Dikarya</taxon>
        <taxon>Ascomycota</taxon>
        <taxon>Pezizomycotina</taxon>
        <taxon>Sordariomycetes</taxon>
        <taxon>Hypocreomycetidae</taxon>
        <taxon>Glomerellales</taxon>
        <taxon>Glomerellaceae</taxon>
        <taxon>Colletotrichum</taxon>
        <taxon>Colletotrichum gloeosporioides species complex</taxon>
    </lineage>
</organism>
<protein>
    <submittedName>
        <fullName evidence="2">Ricin b lectin</fullName>
    </submittedName>
</protein>
<keyword evidence="3" id="KW-1185">Reference proteome</keyword>
<evidence type="ECO:0000256" key="1">
    <source>
        <dbReference type="SAM" id="SignalP"/>
    </source>
</evidence>
<sequence>MKLSLLAVFAASVSVAQSAITWTLDKAANPTSDQIEAYEKIEATMRAAVARHAKLGTASKSVTVEYTPGVPTAEAGVSGVLRFGSDRAFMDERTALHEIAHTLGVGLTTAFNSLCSSGDWKTALPLLKSWDGDDAKISSGGQHIWPYGLNHDTEWSETNADRHVQIIYQCHDCQWHVNLGFVFQCIVYIVNICWMFPY</sequence>
<feature type="chain" id="PRO_5042137247" evidence="1">
    <location>
        <begin position="19"/>
        <end position="198"/>
    </location>
</feature>
<keyword evidence="1" id="KW-0732">Signal</keyword>
<comment type="caution">
    <text evidence="2">The sequence shown here is derived from an EMBL/GenBank/DDBJ whole genome shotgun (WGS) entry which is preliminary data.</text>
</comment>